<reference evidence="2" key="1">
    <citation type="journal article" date="2015" name="Nature">
        <title>Complex archaea that bridge the gap between prokaryotes and eukaryotes.</title>
        <authorList>
            <person name="Spang A."/>
            <person name="Saw J.H."/>
            <person name="Jorgensen S.L."/>
            <person name="Zaremba-Niedzwiedzka K."/>
            <person name="Martijn J."/>
            <person name="Lind A.E."/>
            <person name="van Eijk R."/>
            <person name="Schleper C."/>
            <person name="Guy L."/>
            <person name="Ettema T.J."/>
        </authorList>
    </citation>
    <scope>NUCLEOTIDE SEQUENCE</scope>
</reference>
<dbReference type="AlphaFoldDB" id="A0A0F9I424"/>
<dbReference type="InterPro" id="IPR002611">
    <property type="entry name" value="IstB_ATP-bd"/>
</dbReference>
<dbReference type="InterPro" id="IPR027417">
    <property type="entry name" value="P-loop_NTPase"/>
</dbReference>
<dbReference type="PANTHER" id="PTHR30050:SF4">
    <property type="entry name" value="ATP-BINDING PROTEIN RV3427C IN INSERTION SEQUENCE-RELATED"/>
    <property type="match status" value="1"/>
</dbReference>
<dbReference type="Pfam" id="PF01695">
    <property type="entry name" value="IstB_IS21"/>
    <property type="match status" value="1"/>
</dbReference>
<name>A0A0F9I424_9ZZZZ</name>
<proteinExistence type="predicted"/>
<dbReference type="EMBL" id="LAZR01013372">
    <property type="protein sequence ID" value="KKM22272.1"/>
    <property type="molecule type" value="Genomic_DNA"/>
</dbReference>
<evidence type="ECO:0000259" key="1">
    <source>
        <dbReference type="Pfam" id="PF01695"/>
    </source>
</evidence>
<feature type="domain" description="IstB-like ATP-binding" evidence="1">
    <location>
        <begin position="77"/>
        <end position="260"/>
    </location>
</feature>
<sequence>MPSQTSQTTKTCNCGKEFDTWTAGDECRDCMTKRVEAERLVKMQAELPEQQKLQREAWIEQCGPGLQVRFIGKTFANFNKSLQPKAWEAMSKWESVEESGSILLLSPDLYGVGKTHLASALVNHLLESTESVRLTKNGLFRARTCPVYFTGEVALLSRIRSTFNRRGEDSESEEDFYTLMAGMELLIIDDVGKVRPRDPAFLQSVYYRIIDERYGFELPIILLSNLSLAELENHIGGACADRLREMCGKNIFTMKGRSQRLPPITR</sequence>
<dbReference type="GO" id="GO:0005524">
    <property type="term" value="F:ATP binding"/>
    <property type="evidence" value="ECO:0007669"/>
    <property type="project" value="InterPro"/>
</dbReference>
<dbReference type="SUPFAM" id="SSF52540">
    <property type="entry name" value="P-loop containing nucleoside triphosphate hydrolases"/>
    <property type="match status" value="1"/>
</dbReference>
<accession>A0A0F9I424</accession>
<protein>
    <recommendedName>
        <fullName evidence="1">IstB-like ATP-binding domain-containing protein</fullName>
    </recommendedName>
</protein>
<evidence type="ECO:0000313" key="2">
    <source>
        <dbReference type="EMBL" id="KKM22272.1"/>
    </source>
</evidence>
<dbReference type="PANTHER" id="PTHR30050">
    <property type="entry name" value="CHROMOSOMAL REPLICATION INITIATOR PROTEIN DNAA"/>
    <property type="match status" value="1"/>
</dbReference>
<dbReference type="GO" id="GO:0006260">
    <property type="term" value="P:DNA replication"/>
    <property type="evidence" value="ECO:0007669"/>
    <property type="project" value="TreeGrafter"/>
</dbReference>
<dbReference type="Gene3D" id="3.40.50.300">
    <property type="entry name" value="P-loop containing nucleotide triphosphate hydrolases"/>
    <property type="match status" value="1"/>
</dbReference>
<comment type="caution">
    <text evidence="2">The sequence shown here is derived from an EMBL/GenBank/DDBJ whole genome shotgun (WGS) entry which is preliminary data.</text>
</comment>
<organism evidence="2">
    <name type="scientific">marine sediment metagenome</name>
    <dbReference type="NCBI Taxonomy" id="412755"/>
    <lineage>
        <taxon>unclassified sequences</taxon>
        <taxon>metagenomes</taxon>
        <taxon>ecological metagenomes</taxon>
    </lineage>
</organism>
<gene>
    <name evidence="2" type="ORF">LCGC14_1627050</name>
</gene>